<comment type="caution">
    <text evidence="1">The sequence shown here is derived from an EMBL/GenBank/DDBJ whole genome shotgun (WGS) entry which is preliminary data.</text>
</comment>
<name>A0A2G2UYU8_CAPBA</name>
<evidence type="ECO:0000313" key="1">
    <source>
        <dbReference type="EMBL" id="PHT25899.1"/>
    </source>
</evidence>
<reference evidence="1" key="2">
    <citation type="journal article" date="2017" name="J. Anim. Genet.">
        <title>Multiple reference genome sequences of hot pepper reveal the massive evolution of plant disease resistance genes by retroduplication.</title>
        <authorList>
            <person name="Kim S."/>
            <person name="Park J."/>
            <person name="Yeom S.-I."/>
            <person name="Kim Y.-M."/>
            <person name="Seo E."/>
            <person name="Kim K.-T."/>
            <person name="Kim M.-S."/>
            <person name="Lee J.M."/>
            <person name="Cheong K."/>
            <person name="Shin H.-S."/>
            <person name="Kim S.-B."/>
            <person name="Han K."/>
            <person name="Lee J."/>
            <person name="Park M."/>
            <person name="Lee H.-A."/>
            <person name="Lee H.-Y."/>
            <person name="Lee Y."/>
            <person name="Oh S."/>
            <person name="Lee J.H."/>
            <person name="Choi E."/>
            <person name="Choi E."/>
            <person name="Lee S.E."/>
            <person name="Jeon J."/>
            <person name="Kim H."/>
            <person name="Choi G."/>
            <person name="Song H."/>
            <person name="Lee J."/>
            <person name="Lee S.-C."/>
            <person name="Kwon J.-K."/>
            <person name="Lee H.-Y."/>
            <person name="Koo N."/>
            <person name="Hong Y."/>
            <person name="Kim R.W."/>
            <person name="Kang W.-H."/>
            <person name="Huh J.H."/>
            <person name="Kang B.-C."/>
            <person name="Yang T.-J."/>
            <person name="Lee Y.-H."/>
            <person name="Bennetzen J.L."/>
            <person name="Choi D."/>
        </authorList>
    </citation>
    <scope>NUCLEOTIDE SEQUENCE [LARGE SCALE GENOMIC DNA]</scope>
    <source>
        <strain evidence="1">cv. PBC81</strain>
    </source>
</reference>
<dbReference type="AlphaFoldDB" id="A0A2G2UYU8"/>
<dbReference type="OrthoDB" id="1257902at2759"/>
<proteinExistence type="predicted"/>
<dbReference type="EMBL" id="MLFT02001197">
    <property type="protein sequence ID" value="PHT25899.1"/>
    <property type="molecule type" value="Genomic_DNA"/>
</dbReference>
<gene>
    <name evidence="1" type="ORF">CQW23_34480</name>
</gene>
<organism evidence="1">
    <name type="scientific">Capsicum baccatum</name>
    <name type="common">Peruvian pepper</name>
    <dbReference type="NCBI Taxonomy" id="33114"/>
    <lineage>
        <taxon>Eukaryota</taxon>
        <taxon>Viridiplantae</taxon>
        <taxon>Streptophyta</taxon>
        <taxon>Embryophyta</taxon>
        <taxon>Tracheophyta</taxon>
        <taxon>Spermatophyta</taxon>
        <taxon>Magnoliopsida</taxon>
        <taxon>eudicotyledons</taxon>
        <taxon>Gunneridae</taxon>
        <taxon>Pentapetalae</taxon>
        <taxon>asterids</taxon>
        <taxon>lamiids</taxon>
        <taxon>Solanales</taxon>
        <taxon>Solanaceae</taxon>
        <taxon>Solanoideae</taxon>
        <taxon>Capsiceae</taxon>
        <taxon>Capsicum</taxon>
    </lineage>
</organism>
<protein>
    <submittedName>
        <fullName evidence="1">Uncharacterized protein</fullName>
    </submittedName>
</protein>
<sequence>MSMLTKALPIPLNKIPASLDQLCLRVIRGNQMNHSMQTIFQICFKNDLLVTQIPCQHKATVDGPEFSHILGCTIQILKESRHPSAFILTKKTTVRGNLLTKIFVYSRSSTGFSQDKTYS</sequence>
<accession>A0A2G2UYU8</accession>
<reference evidence="1" key="1">
    <citation type="journal article" date="2017" name="Genome Biol.">
        <title>New reference genome sequences of hot pepper reveal the massive evolution of plant disease-resistance genes by retroduplication.</title>
        <authorList>
            <person name="Kim S."/>
            <person name="Park J."/>
            <person name="Yeom S.I."/>
            <person name="Kim Y.M."/>
            <person name="Seo E."/>
            <person name="Kim K.T."/>
            <person name="Kim M.S."/>
            <person name="Lee J.M."/>
            <person name="Cheong K."/>
            <person name="Shin H.S."/>
            <person name="Kim S.B."/>
            <person name="Han K."/>
            <person name="Lee J."/>
            <person name="Park M."/>
            <person name="Lee H.A."/>
            <person name="Lee H.Y."/>
            <person name="Lee Y."/>
            <person name="Oh S."/>
            <person name="Lee J.H."/>
            <person name="Choi E."/>
            <person name="Choi E."/>
            <person name="Lee S.E."/>
            <person name="Jeon J."/>
            <person name="Kim H."/>
            <person name="Choi G."/>
            <person name="Song H."/>
            <person name="Lee J."/>
            <person name="Lee S.C."/>
            <person name="Kwon J.K."/>
            <person name="Lee H.Y."/>
            <person name="Koo N."/>
            <person name="Hong Y."/>
            <person name="Kim R.W."/>
            <person name="Kang W.H."/>
            <person name="Huh J.H."/>
            <person name="Kang B.C."/>
            <person name="Yang T.J."/>
            <person name="Lee Y.H."/>
            <person name="Bennetzen J.L."/>
            <person name="Choi D."/>
        </authorList>
    </citation>
    <scope>NUCLEOTIDE SEQUENCE [LARGE SCALE GENOMIC DNA]</scope>
    <source>
        <strain evidence="1">PBC81</strain>
        <tissue evidence="1">Leaf</tissue>
    </source>
</reference>